<dbReference type="GO" id="GO:0070694">
    <property type="term" value="F:5-hydroxymethyl-dUMP N-hydrolase activity"/>
    <property type="evidence" value="ECO:0007669"/>
    <property type="project" value="TreeGrafter"/>
</dbReference>
<dbReference type="PANTHER" id="PTHR15364:SF0">
    <property type="entry name" value="2'-DEOXYNUCLEOSIDE 5'-PHOSPHATE N-HYDROLASE 1"/>
    <property type="match status" value="1"/>
</dbReference>
<gene>
    <name evidence="2" type="ORF">EZH22_12005</name>
</gene>
<dbReference type="KEGG" id="xdi:EZH22_12005"/>
<evidence type="ECO:0000313" key="3">
    <source>
        <dbReference type="Proteomes" id="UP000596427"/>
    </source>
</evidence>
<dbReference type="Proteomes" id="UP000596427">
    <property type="component" value="Chromosome"/>
</dbReference>
<dbReference type="InterPro" id="IPR011611">
    <property type="entry name" value="PfkB_dom"/>
</dbReference>
<dbReference type="Pfam" id="PF00294">
    <property type="entry name" value="PfkB"/>
    <property type="match status" value="1"/>
</dbReference>
<proteinExistence type="predicted"/>
<dbReference type="AlphaFoldDB" id="A0A974PSW9"/>
<dbReference type="Gene3D" id="3.40.50.450">
    <property type="match status" value="1"/>
</dbReference>
<dbReference type="InterPro" id="IPR051239">
    <property type="entry name" value="2'-dNMP_N-hydrolase"/>
</dbReference>
<dbReference type="Pfam" id="PF05014">
    <property type="entry name" value="Nuc_deoxyrib_tr"/>
    <property type="match status" value="1"/>
</dbReference>
<organism evidence="2 3">
    <name type="scientific">Xanthobacter dioxanivorans</name>
    <dbReference type="NCBI Taxonomy" id="2528964"/>
    <lineage>
        <taxon>Bacteria</taxon>
        <taxon>Pseudomonadati</taxon>
        <taxon>Pseudomonadota</taxon>
        <taxon>Alphaproteobacteria</taxon>
        <taxon>Hyphomicrobiales</taxon>
        <taxon>Xanthobacteraceae</taxon>
        <taxon>Xanthobacter</taxon>
    </lineage>
</organism>
<dbReference type="SUPFAM" id="SSF52309">
    <property type="entry name" value="N-(deoxy)ribosyltransferase-like"/>
    <property type="match status" value="1"/>
</dbReference>
<dbReference type="RefSeq" id="WP_203195842.1">
    <property type="nucleotide sequence ID" value="NZ_CP063362.1"/>
</dbReference>
<dbReference type="InterPro" id="IPR007710">
    <property type="entry name" value="Nucleoside_deoxyribTrfase"/>
</dbReference>
<dbReference type="InterPro" id="IPR029056">
    <property type="entry name" value="Ribokinase-like"/>
</dbReference>
<dbReference type="GO" id="GO:0009159">
    <property type="term" value="P:deoxyribonucleoside monophosphate catabolic process"/>
    <property type="evidence" value="ECO:0007669"/>
    <property type="project" value="TreeGrafter"/>
</dbReference>
<sequence>MIAVAGGVYAERCLEPFWDDVYGSGGRAAAVIASTVSDVALHTYRAEGLEDGFANLAAVYRFAIAGPKVPGLGISFDYLHSLADPRIVPRRELIEEHASFEVQDDVVLRFGMMEGSAKVTARRAVYDPQSAFSPQPFHRNGSSAQQLALILNSLEASRLTSKTAPDEIIDALISDHEAEVVVLKQGGKGAIVATRKSRGVIPAYRSDSVWKIGSGDVFSAAFTLHWAIEDKSPEEAADLASRSVSFYVSTRSLAVPPEAELRRIVDRPIVPGKGRIYIAGPFFNLGELWMIEEIRSQLLHMGVDVFSPLHDVGRGPAHKVAKADLAGLDGCDVVLAVLNGGDAGTIFEIGYAVARGKPVVALAQNIRPEDMKMTIGSGCQVADDLVSAIYRAVWALP</sequence>
<evidence type="ECO:0000313" key="2">
    <source>
        <dbReference type="EMBL" id="QRG08926.1"/>
    </source>
</evidence>
<reference evidence="2 3" key="1">
    <citation type="submission" date="2020-10" db="EMBL/GenBank/DDBJ databases">
        <title>Degradation of 1,4-Dioxane by Xanthobacter sp. YN2, via a Novel Group-2 Soluble Di-Iron Monooxygenase.</title>
        <authorList>
            <person name="Ma F."/>
            <person name="Wang Y."/>
            <person name="Yang J."/>
            <person name="Guo H."/>
            <person name="Su D."/>
            <person name="Yu L."/>
        </authorList>
    </citation>
    <scope>NUCLEOTIDE SEQUENCE [LARGE SCALE GENOMIC DNA]</scope>
    <source>
        <strain evidence="2 3">YN2</strain>
    </source>
</reference>
<dbReference type="PANTHER" id="PTHR15364">
    <property type="entry name" value="2'-DEOXYNUCLEOSIDE 5'-PHOSPHATE N-HYDROLASE 1"/>
    <property type="match status" value="1"/>
</dbReference>
<dbReference type="EMBL" id="CP063362">
    <property type="protein sequence ID" value="QRG08926.1"/>
    <property type="molecule type" value="Genomic_DNA"/>
</dbReference>
<protein>
    <submittedName>
        <fullName evidence="2">Nucleoside 2-deoxyribosyltransferase</fullName>
    </submittedName>
</protein>
<keyword evidence="3" id="KW-1185">Reference proteome</keyword>
<dbReference type="SUPFAM" id="SSF53613">
    <property type="entry name" value="Ribokinase-like"/>
    <property type="match status" value="1"/>
</dbReference>
<dbReference type="Gene3D" id="3.40.1190.20">
    <property type="match status" value="1"/>
</dbReference>
<feature type="domain" description="Carbohydrate kinase PfkB" evidence="1">
    <location>
        <begin position="149"/>
        <end position="255"/>
    </location>
</feature>
<accession>A0A974PSW9</accession>
<name>A0A974PSW9_9HYPH</name>
<evidence type="ECO:0000259" key="1">
    <source>
        <dbReference type="Pfam" id="PF00294"/>
    </source>
</evidence>